<reference evidence="2" key="1">
    <citation type="journal article" date="2023" name="Int. J. Syst. Evol. Microbiol.">
        <title>Methylocystis iwaonis sp. nov., a type II methane-oxidizing bacterium from surface soil of a rice paddy field in Japan, and emended description of the genus Methylocystis (ex Whittenbury et al. 1970) Bowman et al. 1993.</title>
        <authorList>
            <person name="Kaise H."/>
            <person name="Sawadogo J.B."/>
            <person name="Alam M.S."/>
            <person name="Ueno C."/>
            <person name="Dianou D."/>
            <person name="Shinjo R."/>
            <person name="Asakawa S."/>
        </authorList>
    </citation>
    <scope>NUCLEOTIDE SEQUENCE</scope>
    <source>
        <strain evidence="2">LMG27198</strain>
    </source>
</reference>
<dbReference type="EMBL" id="BSEC01000001">
    <property type="protein sequence ID" value="GLI94806.1"/>
    <property type="molecule type" value="Genomic_DNA"/>
</dbReference>
<keyword evidence="1" id="KW-0812">Transmembrane</keyword>
<feature type="transmembrane region" description="Helical" evidence="1">
    <location>
        <begin position="168"/>
        <end position="196"/>
    </location>
</feature>
<dbReference type="Pfam" id="PF19069">
    <property type="entry name" value="DUF5765"/>
    <property type="match status" value="1"/>
</dbReference>
<dbReference type="AlphaFoldDB" id="A0A9W6LTS4"/>
<keyword evidence="1" id="KW-0472">Membrane</keyword>
<proteinExistence type="predicted"/>
<evidence type="ECO:0000313" key="2">
    <source>
        <dbReference type="EMBL" id="GLI94806.1"/>
    </source>
</evidence>
<sequence length="247" mass="27209">MCWGPGVSATIVGIGVAATVITVRRKVPAAFSVAIAWFTLMEALQLAGYLVINQCDNPVNQAITLLSMLHIVFQPFFINAFSLQLVPEEIRRRARVPVYTLCGISSAIMLLQLYPFAWAGACEPNVNLCGSPLCTVSGNWHLAWNIPYNGLLVGVDQMIGMKWGFPTYMIVSFLVPLLYGAWRFTLFHAIFGPLLAARLTANVNEVPAVWCLFSLGLVLMALNPHFRQNFEWVKASPRRPADADAAP</sequence>
<feature type="transmembrane region" description="Helical" evidence="1">
    <location>
        <begin position="208"/>
        <end position="226"/>
    </location>
</feature>
<feature type="transmembrane region" description="Helical" evidence="1">
    <location>
        <begin position="98"/>
        <end position="118"/>
    </location>
</feature>
<feature type="transmembrane region" description="Helical" evidence="1">
    <location>
        <begin position="6"/>
        <end position="23"/>
    </location>
</feature>
<dbReference type="Proteomes" id="UP001144323">
    <property type="component" value="Unassembled WGS sequence"/>
</dbReference>
<accession>A0A9W6LTS4</accession>
<gene>
    <name evidence="2" type="ORF">LMG27198_37980</name>
</gene>
<keyword evidence="3" id="KW-1185">Reference proteome</keyword>
<evidence type="ECO:0000313" key="3">
    <source>
        <dbReference type="Proteomes" id="UP001144323"/>
    </source>
</evidence>
<organism evidence="2 3">
    <name type="scientific">Methylocystis echinoides</name>
    <dbReference type="NCBI Taxonomy" id="29468"/>
    <lineage>
        <taxon>Bacteria</taxon>
        <taxon>Pseudomonadati</taxon>
        <taxon>Pseudomonadota</taxon>
        <taxon>Alphaproteobacteria</taxon>
        <taxon>Hyphomicrobiales</taxon>
        <taxon>Methylocystaceae</taxon>
        <taxon>Methylocystis</taxon>
    </lineage>
</organism>
<feature type="transmembrane region" description="Helical" evidence="1">
    <location>
        <begin position="30"/>
        <end position="52"/>
    </location>
</feature>
<evidence type="ECO:0000256" key="1">
    <source>
        <dbReference type="SAM" id="Phobius"/>
    </source>
</evidence>
<name>A0A9W6LTS4_9HYPH</name>
<comment type="caution">
    <text evidence="2">The sequence shown here is derived from an EMBL/GenBank/DDBJ whole genome shotgun (WGS) entry which is preliminary data.</text>
</comment>
<protein>
    <submittedName>
        <fullName evidence="2">Uncharacterized protein</fullName>
    </submittedName>
</protein>
<keyword evidence="1" id="KW-1133">Transmembrane helix</keyword>
<dbReference type="InterPro" id="IPR043912">
    <property type="entry name" value="DUF5765"/>
</dbReference>
<feature type="transmembrane region" description="Helical" evidence="1">
    <location>
        <begin position="64"/>
        <end position="86"/>
    </location>
</feature>
<dbReference type="RefSeq" id="WP_281805014.1">
    <property type="nucleotide sequence ID" value="NZ_BSEC01000001.1"/>
</dbReference>